<keyword evidence="3" id="KW-1185">Reference proteome</keyword>
<evidence type="ECO:0000313" key="3">
    <source>
        <dbReference type="Proteomes" id="UP000559117"/>
    </source>
</evidence>
<feature type="region of interest" description="Disordered" evidence="1">
    <location>
        <begin position="215"/>
        <end position="243"/>
    </location>
</feature>
<feature type="compositionally biased region" description="Polar residues" evidence="1">
    <location>
        <begin position="302"/>
        <end position="321"/>
    </location>
</feature>
<dbReference type="EMBL" id="JACHFH010000018">
    <property type="protein sequence ID" value="MBB5336498.1"/>
    <property type="molecule type" value="Genomic_DNA"/>
</dbReference>
<reference evidence="2 3" key="1">
    <citation type="submission" date="2020-08" db="EMBL/GenBank/DDBJ databases">
        <title>Genomic Encyclopedia of Type Strains, Phase IV (KMG-IV): sequencing the most valuable type-strain genomes for metagenomic binning, comparative biology and taxonomic classification.</title>
        <authorList>
            <person name="Goeker M."/>
        </authorList>
    </citation>
    <scope>NUCLEOTIDE SEQUENCE [LARGE SCALE GENOMIC DNA]</scope>
    <source>
        <strain evidence="2 3">DSM 24661</strain>
    </source>
</reference>
<feature type="compositionally biased region" description="Low complexity" evidence="1">
    <location>
        <begin position="262"/>
        <end position="276"/>
    </location>
</feature>
<feature type="region of interest" description="Disordered" evidence="1">
    <location>
        <begin position="1"/>
        <end position="36"/>
    </location>
</feature>
<feature type="compositionally biased region" description="Low complexity" evidence="1">
    <location>
        <begin position="229"/>
        <end position="243"/>
    </location>
</feature>
<protein>
    <submittedName>
        <fullName evidence="2">Uncharacterized protein</fullName>
    </submittedName>
</protein>
<evidence type="ECO:0000313" key="2">
    <source>
        <dbReference type="EMBL" id="MBB5336498.1"/>
    </source>
</evidence>
<feature type="compositionally biased region" description="Low complexity" evidence="1">
    <location>
        <begin position="285"/>
        <end position="301"/>
    </location>
</feature>
<sequence length="656" mass="70728">MPIQPQINSANVTPAQSTKDINQKTNTKQVVSDSGFRPKTDVSIRSAITSLSKVLAEITGSQSSTLEDMPPELQKLIQNILKNSFSLEKTLNDGMGGTIQSQRYVVDQLATLGKFLTQLGELAENQNFTGLPTDLKLILNQFRSLLSQDTQMGTVDLLKTAFNLLNGKDIAALPSDLQLLLTNSPANTAGTASNQQNLLTLKNLLDNLFTANLAADDSLPNDTNSKTDNAAAPTNTNPENNTAAQINTKNTAASNETINTSADAAANKNSSTTAATPSDITESPNLTASKTNSNNTAAAQTDIKNSNELIKTTSNPAGTSEIISETNKNSAVDQLADKTNTTAAQTIAKDAAASSSNNLTAKTITTEADTLNNTATAKTSPAADTSNPAKENINTAKTASSADNALASKTLNTAAAKMSINIENTIQSMQVLKDLGGLIQKNTTLTAADINILKNFINNNEMSAENFQQLQKTLQVINSNIPGVIVQAADKQQMPNLAKLWAFIQLSDISTLDTLNAESLKQNGKNIEDFAKIMQRSFGHESSSSAGQKSLDFILPLFWDDQTTYPTYLNIYNEDHKNPRTGEDEYETWFRVCCLTENAGAVEIVLRLYNKHDLNIRLAFSQEDTALSFEDYLPSLRSYLHNAKLSLTELKIDAID</sequence>
<dbReference type="RefSeq" id="WP_183861484.1">
    <property type="nucleotide sequence ID" value="NZ_JACHFH010000018.1"/>
</dbReference>
<comment type="caution">
    <text evidence="2">The sequence shown here is derived from an EMBL/GenBank/DDBJ whole genome shotgun (WGS) entry which is preliminary data.</text>
</comment>
<organism evidence="2 3">
    <name type="scientific">Pectinatus brassicae</name>
    <dbReference type="NCBI Taxonomy" id="862415"/>
    <lineage>
        <taxon>Bacteria</taxon>
        <taxon>Bacillati</taxon>
        <taxon>Bacillota</taxon>
        <taxon>Negativicutes</taxon>
        <taxon>Selenomonadales</taxon>
        <taxon>Selenomonadaceae</taxon>
        <taxon>Pectinatus</taxon>
    </lineage>
</organism>
<gene>
    <name evidence="2" type="ORF">HNR32_001647</name>
</gene>
<accession>A0A840UP68</accession>
<dbReference type="Proteomes" id="UP000559117">
    <property type="component" value="Unassembled WGS sequence"/>
</dbReference>
<feature type="region of interest" description="Disordered" evidence="1">
    <location>
        <begin position="262"/>
        <end position="321"/>
    </location>
</feature>
<feature type="compositionally biased region" description="Polar residues" evidence="1">
    <location>
        <begin position="1"/>
        <end position="32"/>
    </location>
</feature>
<name>A0A840UP68_9FIRM</name>
<dbReference type="AlphaFoldDB" id="A0A840UP68"/>
<evidence type="ECO:0000256" key="1">
    <source>
        <dbReference type="SAM" id="MobiDB-lite"/>
    </source>
</evidence>
<proteinExistence type="predicted"/>